<sequence>MNQSGKKITAATARAHTRKSKNDTPFHFSSREQVESSQVRRLELSICCSTKRSELSVEWDVSKALDTYRALARAHFRAEKFVVTKDPNFALYVRRGVAT</sequence>
<dbReference type="AlphaFoldDB" id="A0A9J5WSR4"/>
<dbReference type="EMBL" id="JACXVP010000011">
    <property type="protein sequence ID" value="KAG5577990.1"/>
    <property type="molecule type" value="Genomic_DNA"/>
</dbReference>
<dbReference type="Proteomes" id="UP000824120">
    <property type="component" value="Chromosome 11"/>
</dbReference>
<reference evidence="2 3" key="1">
    <citation type="submission" date="2020-09" db="EMBL/GenBank/DDBJ databases">
        <title>De no assembly of potato wild relative species, Solanum commersonii.</title>
        <authorList>
            <person name="Cho K."/>
        </authorList>
    </citation>
    <scope>NUCLEOTIDE SEQUENCE [LARGE SCALE GENOMIC DNA]</scope>
    <source>
        <strain evidence="2">LZ3.2</strain>
        <tissue evidence="2">Leaf</tissue>
    </source>
</reference>
<gene>
    <name evidence="2" type="ORF">H5410_058124</name>
</gene>
<protein>
    <submittedName>
        <fullName evidence="2">Uncharacterized protein</fullName>
    </submittedName>
</protein>
<keyword evidence="3" id="KW-1185">Reference proteome</keyword>
<evidence type="ECO:0000313" key="2">
    <source>
        <dbReference type="EMBL" id="KAG5577990.1"/>
    </source>
</evidence>
<evidence type="ECO:0000313" key="3">
    <source>
        <dbReference type="Proteomes" id="UP000824120"/>
    </source>
</evidence>
<proteinExistence type="predicted"/>
<name>A0A9J5WSR4_SOLCO</name>
<feature type="compositionally biased region" description="Basic and acidic residues" evidence="1">
    <location>
        <begin position="20"/>
        <end position="38"/>
    </location>
</feature>
<comment type="caution">
    <text evidence="2">The sequence shown here is derived from an EMBL/GenBank/DDBJ whole genome shotgun (WGS) entry which is preliminary data.</text>
</comment>
<feature type="region of interest" description="Disordered" evidence="1">
    <location>
        <begin position="1"/>
        <end position="38"/>
    </location>
</feature>
<organism evidence="2 3">
    <name type="scientific">Solanum commersonii</name>
    <name type="common">Commerson's wild potato</name>
    <name type="synonym">Commerson's nightshade</name>
    <dbReference type="NCBI Taxonomy" id="4109"/>
    <lineage>
        <taxon>Eukaryota</taxon>
        <taxon>Viridiplantae</taxon>
        <taxon>Streptophyta</taxon>
        <taxon>Embryophyta</taxon>
        <taxon>Tracheophyta</taxon>
        <taxon>Spermatophyta</taxon>
        <taxon>Magnoliopsida</taxon>
        <taxon>eudicotyledons</taxon>
        <taxon>Gunneridae</taxon>
        <taxon>Pentapetalae</taxon>
        <taxon>asterids</taxon>
        <taxon>lamiids</taxon>
        <taxon>Solanales</taxon>
        <taxon>Solanaceae</taxon>
        <taxon>Solanoideae</taxon>
        <taxon>Solaneae</taxon>
        <taxon>Solanum</taxon>
    </lineage>
</organism>
<evidence type="ECO:0000256" key="1">
    <source>
        <dbReference type="SAM" id="MobiDB-lite"/>
    </source>
</evidence>
<accession>A0A9J5WSR4</accession>